<evidence type="ECO:0000259" key="4">
    <source>
        <dbReference type="PROSITE" id="PS51319"/>
    </source>
</evidence>
<dbReference type="GO" id="GO:0005634">
    <property type="term" value="C:nucleus"/>
    <property type="evidence" value="ECO:0007669"/>
    <property type="project" value="UniProtKB-SubCell"/>
</dbReference>
<dbReference type="Gene3D" id="2.30.30.140">
    <property type="match status" value="1"/>
</dbReference>
<dbReference type="RefSeq" id="XP_003878539.1">
    <property type="nucleotide sequence ID" value="XM_003878490.1"/>
</dbReference>
<sequence length="594" mass="64095">MSASTSADYPVNSWVWVKQSGYPWWPAMVLDPAQVGQDPPEGSDVVLLCGPSASATLVFASSADVEQLRPYHGAVEDAELIEAGRSDESCAAAIEEMIAALASTDATPGEEGPHTTPSVSGATEEQGNHAFSGEDDVDWEALAAETEAVMAEPQSAVDQKKHKKDKKHKKRKSNGSSGGDGHAGGDGPRKTRKDKSSKGHRCYRGGDTYSENEAEVSSGSGDNDSENDEDLFQRRKGASSSRSAMKKVKYERQSKLEEYDLGPGTLSDYSPRNDLAYYYRKVRNARRTASSTELRTCTQELRGFMSRCLSGAATALDVEADILGVLRQLKNVDVTVAQLQETGVGVAIGSLLRFFTPPVVQLAQAILNYWFHSLPQNTQQQLSAENEVDRCSIETCSDGVAGDNELGRIGVNLFSCFTNEEINDAPASVDVMALCGAIEDALERRCDADAQMLVLSAFGDTGDTGKALRRLLLEGKIYVEDIINHAGTLPLLVRTRQRRPPNMQFTVNSPASQDRSDIDSPTSPYGVFSPNDDGSTGSPTFGSPAGRTTTALYSCPHCGANDAYHSSYSVQAHDSMPDILRCKKCGQTWNVSEQ</sequence>
<feature type="domain" description="PWWP" evidence="3">
    <location>
        <begin position="11"/>
        <end position="35"/>
    </location>
</feature>
<dbReference type="SUPFAM" id="SSF47676">
    <property type="entry name" value="Conserved domain common to transcription factors TFIIS, elongin A, CRSP70"/>
    <property type="match status" value="1"/>
</dbReference>
<feature type="compositionally biased region" description="Polar residues" evidence="2">
    <location>
        <begin position="532"/>
        <end position="543"/>
    </location>
</feature>
<feature type="compositionally biased region" description="Polar residues" evidence="2">
    <location>
        <begin position="115"/>
        <end position="125"/>
    </location>
</feature>
<dbReference type="OMA" id="CGANDAY"/>
<evidence type="ECO:0008006" key="7">
    <source>
        <dbReference type="Google" id="ProtNLM"/>
    </source>
</evidence>
<dbReference type="InterPro" id="IPR035441">
    <property type="entry name" value="TFIIS/LEDGF_dom_sf"/>
</dbReference>
<evidence type="ECO:0000256" key="2">
    <source>
        <dbReference type="SAM" id="MobiDB-lite"/>
    </source>
</evidence>
<feature type="domain" description="TFIIS N-terminal" evidence="4">
    <location>
        <begin position="299"/>
        <end position="377"/>
    </location>
</feature>
<organism evidence="5 6">
    <name type="scientific">Leishmania mexicana (strain MHOM/GT/2001/U1103)</name>
    <dbReference type="NCBI Taxonomy" id="929439"/>
    <lineage>
        <taxon>Eukaryota</taxon>
        <taxon>Discoba</taxon>
        <taxon>Euglenozoa</taxon>
        <taxon>Kinetoplastea</taxon>
        <taxon>Metakinetoplastina</taxon>
        <taxon>Trypanosomatida</taxon>
        <taxon>Trypanosomatidae</taxon>
        <taxon>Leishmaniinae</taxon>
        <taxon>Leishmania</taxon>
    </lineage>
</organism>
<feature type="compositionally biased region" description="Basic residues" evidence="2">
    <location>
        <begin position="190"/>
        <end position="203"/>
    </location>
</feature>
<dbReference type="Pfam" id="PF00855">
    <property type="entry name" value="PWWP"/>
    <property type="match status" value="1"/>
</dbReference>
<dbReference type="InterPro" id="IPR017923">
    <property type="entry name" value="TFIIS_N"/>
</dbReference>
<proteinExistence type="predicted"/>
<evidence type="ECO:0000256" key="1">
    <source>
        <dbReference type="PROSITE-ProRule" id="PRU00649"/>
    </source>
</evidence>
<dbReference type="PROSITE" id="PS51319">
    <property type="entry name" value="TFIIS_N"/>
    <property type="match status" value="1"/>
</dbReference>
<dbReference type="PhylomeDB" id="E9B4C2"/>
<dbReference type="PANTHER" id="PTHR15999:SF2">
    <property type="entry name" value="ZINC FINGER CW-TYPE PWWP DOMAIN PROTEIN 1"/>
    <property type="match status" value="1"/>
</dbReference>
<feature type="compositionally biased region" description="Gly residues" evidence="2">
    <location>
        <begin position="176"/>
        <end position="186"/>
    </location>
</feature>
<gene>
    <name evidence="5" type="ORF">LMXM_32_2820</name>
</gene>
<evidence type="ECO:0000259" key="3">
    <source>
        <dbReference type="PROSITE" id="PS50812"/>
    </source>
</evidence>
<dbReference type="InterPro" id="IPR042778">
    <property type="entry name" value="ZCWPW1/ZCWPW2"/>
</dbReference>
<dbReference type="SUPFAM" id="SSF63748">
    <property type="entry name" value="Tudor/PWWP/MBT"/>
    <property type="match status" value="1"/>
</dbReference>
<feature type="region of interest" description="Disordered" evidence="2">
    <location>
        <begin position="502"/>
        <end position="543"/>
    </location>
</feature>
<evidence type="ECO:0000313" key="5">
    <source>
        <dbReference type="EMBL" id="CBZ30090.1"/>
    </source>
</evidence>
<dbReference type="PROSITE" id="PS50812">
    <property type="entry name" value="PWWP"/>
    <property type="match status" value="1"/>
</dbReference>
<feature type="region of interest" description="Disordered" evidence="2">
    <location>
        <begin position="149"/>
        <end position="251"/>
    </location>
</feature>
<dbReference type="AlphaFoldDB" id="E9B4C2"/>
<name>E9B4C2_LEIMU</name>
<accession>E9B4C2</accession>
<dbReference type="Proteomes" id="UP000007259">
    <property type="component" value="Chromosome 32"/>
</dbReference>
<dbReference type="Pfam" id="PF08711">
    <property type="entry name" value="Med26"/>
    <property type="match status" value="1"/>
</dbReference>
<feature type="compositionally biased region" description="Basic residues" evidence="2">
    <location>
        <begin position="160"/>
        <end position="173"/>
    </location>
</feature>
<dbReference type="SUPFAM" id="SSF57783">
    <property type="entry name" value="Zinc beta-ribbon"/>
    <property type="match status" value="1"/>
</dbReference>
<dbReference type="OrthoDB" id="272365at2759"/>
<dbReference type="EMBL" id="FR799585">
    <property type="protein sequence ID" value="CBZ30090.1"/>
    <property type="molecule type" value="Genomic_DNA"/>
</dbReference>
<feature type="compositionally biased region" description="Polar residues" evidence="2">
    <location>
        <begin position="503"/>
        <end position="523"/>
    </location>
</feature>
<keyword evidence="6" id="KW-1185">Reference proteome</keyword>
<dbReference type="Gene3D" id="1.20.930.10">
    <property type="entry name" value="Conserved domain common to transcription factors TFIIS, elongin A, CRSP70"/>
    <property type="match status" value="1"/>
</dbReference>
<dbReference type="PANTHER" id="PTHR15999">
    <property type="entry name" value="ZINC FINGER CW-TYPE PWWP DOMAIN PROTEIN 1"/>
    <property type="match status" value="1"/>
</dbReference>
<comment type="subcellular location">
    <subcellularLocation>
        <location evidence="1">Nucleus</location>
    </subcellularLocation>
</comment>
<dbReference type="VEuPathDB" id="TriTrypDB:LmxM.32.2820"/>
<feature type="region of interest" description="Disordered" evidence="2">
    <location>
        <begin position="105"/>
        <end position="131"/>
    </location>
</feature>
<reference evidence="5 6" key="1">
    <citation type="journal article" date="2011" name="Genome Res.">
        <title>Chromosome and gene copy number variation allow major structural change between species and strains of Leishmania.</title>
        <authorList>
            <person name="Rogers M.B."/>
            <person name="Hilley J.D."/>
            <person name="Dickens N.J."/>
            <person name="Wilkes J."/>
            <person name="Bates P.A."/>
            <person name="Depledge D.P."/>
            <person name="Harris D."/>
            <person name="Her Y."/>
            <person name="Herzyk P."/>
            <person name="Imamura H."/>
            <person name="Otto T.D."/>
            <person name="Sanders M."/>
            <person name="Seeger K."/>
            <person name="Dujardin J.C."/>
            <person name="Berriman M."/>
            <person name="Smith D.F."/>
            <person name="Hertz-Fowler C."/>
            <person name="Mottram J.C."/>
        </authorList>
    </citation>
    <scope>NUCLEOTIDE SEQUENCE [LARGE SCALE GENOMIC DNA]</scope>
    <source>
        <strain evidence="5 6">MHOM/GT/2001/U1103</strain>
    </source>
</reference>
<keyword evidence="1" id="KW-0539">Nucleus</keyword>
<evidence type="ECO:0000313" key="6">
    <source>
        <dbReference type="Proteomes" id="UP000007259"/>
    </source>
</evidence>
<dbReference type="InterPro" id="IPR000313">
    <property type="entry name" value="PWWP_dom"/>
</dbReference>
<dbReference type="GeneID" id="13452144"/>
<dbReference type="KEGG" id="lmi:LMXM_32_2820"/>
<protein>
    <recommendedName>
        <fullName evidence="7">PWWP domain-containing protein</fullName>
    </recommendedName>
</protein>